<comment type="caution">
    <text evidence="2">The sequence shown here is derived from an EMBL/GenBank/DDBJ whole genome shotgun (WGS) entry which is preliminary data.</text>
</comment>
<dbReference type="RefSeq" id="WP_379843720.1">
    <property type="nucleotide sequence ID" value="NZ_JBHSMA010000002.1"/>
</dbReference>
<dbReference type="CDD" id="cd12797">
    <property type="entry name" value="M23_peptidase"/>
    <property type="match status" value="1"/>
</dbReference>
<evidence type="ECO:0000313" key="2">
    <source>
        <dbReference type="EMBL" id="MFC5409566.1"/>
    </source>
</evidence>
<name>A0ABW0I7R7_9BACT</name>
<sequence>MRSRLLKNRYAFMKVTFANSLLFVLLCGLLDACTSVGPGKLFRSVSPHEQYAQSLRDARLEKTALGTDWLAVADRALKDSVVISAPYRESGYFASNRPFAIGYRLNGQRGDKFIIKVEVQGQQPVQVFIDVFELDERNQVPSRLTSAKADTNQLEIEIRRTRMHLVRIQPELLRSGRYTISITREPILSFPVTGRDSRQISSYFGMPRDAGRRRHEGIDIFAPRGTPAIAAADGYVSGVGTNNLGGNVVYVSDSRRNHTLYYAHLDSQTVQQGQKVAVGDTVGFIGNTGNARTTDPHLHFGIYSFNAGAIDPLPFVRRGTGPARQSLISAETLGDSVRISATQAVVRQSPNGDAPMLRVLPRSSVVTIIGGTTTWFRVAMPDQTVGYLAGTVVEPARRSLRKRSLPTGADLLEAASGQAAPIENLPAGTLVEILGSFGSYQLVRDPNGATGWLAQTP</sequence>
<proteinExistence type="predicted"/>
<dbReference type="InterPro" id="IPR016047">
    <property type="entry name" value="M23ase_b-sheet_dom"/>
</dbReference>
<gene>
    <name evidence="2" type="ORF">ACFPMF_09625</name>
</gene>
<reference evidence="3" key="1">
    <citation type="journal article" date="2019" name="Int. J. Syst. Evol. Microbiol.">
        <title>The Global Catalogue of Microorganisms (GCM) 10K type strain sequencing project: providing services to taxonomists for standard genome sequencing and annotation.</title>
        <authorList>
            <consortium name="The Broad Institute Genomics Platform"/>
            <consortium name="The Broad Institute Genome Sequencing Center for Infectious Disease"/>
            <person name="Wu L."/>
            <person name="Ma J."/>
        </authorList>
    </citation>
    <scope>NUCLEOTIDE SEQUENCE [LARGE SCALE GENOMIC DNA]</scope>
    <source>
        <strain evidence="3">CCUG 55250</strain>
    </source>
</reference>
<protein>
    <submittedName>
        <fullName evidence="2">Peptidoglycan DD-metalloendopeptidase family protein</fullName>
    </submittedName>
</protein>
<dbReference type="PANTHER" id="PTHR21666">
    <property type="entry name" value="PEPTIDASE-RELATED"/>
    <property type="match status" value="1"/>
</dbReference>
<evidence type="ECO:0000259" key="1">
    <source>
        <dbReference type="Pfam" id="PF01551"/>
    </source>
</evidence>
<evidence type="ECO:0000313" key="3">
    <source>
        <dbReference type="Proteomes" id="UP001596106"/>
    </source>
</evidence>
<dbReference type="InterPro" id="IPR011055">
    <property type="entry name" value="Dup_hybrid_motif"/>
</dbReference>
<dbReference type="SUPFAM" id="SSF51261">
    <property type="entry name" value="Duplicated hybrid motif"/>
    <property type="match status" value="1"/>
</dbReference>
<accession>A0ABW0I7R7</accession>
<dbReference type="Gene3D" id="2.70.70.10">
    <property type="entry name" value="Glucose Permease (Domain IIA)"/>
    <property type="match status" value="1"/>
</dbReference>
<dbReference type="Gene3D" id="2.30.30.40">
    <property type="entry name" value="SH3 Domains"/>
    <property type="match status" value="1"/>
</dbReference>
<feature type="domain" description="M23ase beta-sheet core" evidence="1">
    <location>
        <begin position="214"/>
        <end position="312"/>
    </location>
</feature>
<keyword evidence="3" id="KW-1185">Reference proteome</keyword>
<dbReference type="Pfam" id="PF01551">
    <property type="entry name" value="Peptidase_M23"/>
    <property type="match status" value="1"/>
</dbReference>
<dbReference type="EMBL" id="JBHSMA010000002">
    <property type="protein sequence ID" value="MFC5409566.1"/>
    <property type="molecule type" value="Genomic_DNA"/>
</dbReference>
<organism evidence="2 3">
    <name type="scientific">Larkinella bovis</name>
    <dbReference type="NCBI Taxonomy" id="683041"/>
    <lineage>
        <taxon>Bacteria</taxon>
        <taxon>Pseudomonadati</taxon>
        <taxon>Bacteroidota</taxon>
        <taxon>Cytophagia</taxon>
        <taxon>Cytophagales</taxon>
        <taxon>Spirosomataceae</taxon>
        <taxon>Larkinella</taxon>
    </lineage>
</organism>
<dbReference type="Proteomes" id="UP001596106">
    <property type="component" value="Unassembled WGS sequence"/>
</dbReference>
<dbReference type="InterPro" id="IPR050570">
    <property type="entry name" value="Cell_wall_metabolism_enzyme"/>
</dbReference>
<dbReference type="PANTHER" id="PTHR21666:SF268">
    <property type="entry name" value="PEPTIDASE M23 DOMAIN-CONTAINING PROTEIN"/>
    <property type="match status" value="1"/>
</dbReference>